<dbReference type="EMBL" id="JBBMEX010000013">
    <property type="protein sequence ID" value="MEQ2558547.1"/>
    <property type="molecule type" value="Genomic_DNA"/>
</dbReference>
<name>A0ABV1HHP4_9FIRM</name>
<dbReference type="Proteomes" id="UP001454489">
    <property type="component" value="Unassembled WGS sequence"/>
</dbReference>
<proteinExistence type="predicted"/>
<accession>A0ABV1HHP4</accession>
<sequence length="60" mass="6900">MPNLMFWGKMPKTQSLEALILGHPQKRILPKMKSPYIQATLFILKRQNPLSSPIFSFKAS</sequence>
<keyword evidence="2" id="KW-1185">Reference proteome</keyword>
<dbReference type="RefSeq" id="WP_353531334.1">
    <property type="nucleotide sequence ID" value="NZ_JBBMEX010000013.1"/>
</dbReference>
<evidence type="ECO:0000313" key="2">
    <source>
        <dbReference type="Proteomes" id="UP001454489"/>
    </source>
</evidence>
<comment type="caution">
    <text evidence="1">The sequence shown here is derived from an EMBL/GenBank/DDBJ whole genome shotgun (WGS) entry which is preliminary data.</text>
</comment>
<reference evidence="1 2" key="1">
    <citation type="submission" date="2024-03" db="EMBL/GenBank/DDBJ databases">
        <title>Human intestinal bacterial collection.</title>
        <authorList>
            <person name="Pauvert C."/>
            <person name="Hitch T.C.A."/>
            <person name="Clavel T."/>
        </authorList>
    </citation>
    <scope>NUCLEOTIDE SEQUENCE [LARGE SCALE GENOMIC DNA]</scope>
    <source>
        <strain evidence="1 2">CLA-AA-H185</strain>
    </source>
</reference>
<protein>
    <submittedName>
        <fullName evidence="1">Uncharacterized protein</fullName>
    </submittedName>
</protein>
<gene>
    <name evidence="1" type="ORF">WMO43_11815</name>
</gene>
<organism evidence="1 2">
    <name type="scientific">Maccoyibacter intestinihominis</name>
    <dbReference type="NCBI Taxonomy" id="3133499"/>
    <lineage>
        <taxon>Bacteria</taxon>
        <taxon>Bacillati</taxon>
        <taxon>Bacillota</taxon>
        <taxon>Clostridia</taxon>
        <taxon>Lachnospirales</taxon>
        <taxon>Lachnospiraceae</taxon>
        <taxon>Maccoyibacter</taxon>
    </lineage>
</organism>
<evidence type="ECO:0000313" key="1">
    <source>
        <dbReference type="EMBL" id="MEQ2558547.1"/>
    </source>
</evidence>